<dbReference type="RefSeq" id="WP_013839138.1">
    <property type="nucleotide sequence ID" value="NC_015588.1"/>
</dbReference>
<dbReference type="EMBL" id="CP002810">
    <property type="protein sequence ID" value="AEG44747.1"/>
    <property type="molecule type" value="Genomic_DNA"/>
</dbReference>
<dbReference type="Pfam" id="PF01068">
    <property type="entry name" value="DNA_ligase_A_M"/>
    <property type="match status" value="1"/>
</dbReference>
<evidence type="ECO:0000256" key="11">
    <source>
        <dbReference type="ARBA" id="ARBA00022839"/>
    </source>
</evidence>
<feature type="domain" description="ATP-dependent DNA ligase family profile" evidence="24">
    <location>
        <begin position="624"/>
        <end position="722"/>
    </location>
</feature>
<dbReference type="InterPro" id="IPR052171">
    <property type="entry name" value="NHEJ_LigD"/>
</dbReference>
<dbReference type="InterPro" id="IPR033649">
    <property type="entry name" value="MtLigD_Pol-like"/>
</dbReference>
<reference evidence="25 26" key="1">
    <citation type="submission" date="2011-05" db="EMBL/GenBank/DDBJ databases">
        <title>Complete sequence of Isoptericola variabilis 225.</title>
        <authorList>
            <consortium name="US DOE Joint Genome Institute"/>
            <person name="Lucas S."/>
            <person name="Han J."/>
            <person name="Lapidus A."/>
            <person name="Cheng J.-F."/>
            <person name="Goodwin L."/>
            <person name="Pitluck S."/>
            <person name="Peters L."/>
            <person name="Mikhailova N."/>
            <person name="Zeytun A."/>
            <person name="Han C."/>
            <person name="Tapia R."/>
            <person name="Land M."/>
            <person name="Hauser L."/>
            <person name="Kyrpides N."/>
            <person name="Ivanova N."/>
            <person name="Pagani I."/>
            <person name="Siebers A."/>
            <person name="Allgaier M."/>
            <person name="Thelen M."/>
            <person name="Hugenholtz P."/>
            <person name="Gladden J."/>
            <person name="Woyke T."/>
        </authorList>
    </citation>
    <scope>NUCLEOTIDE SEQUENCE [LARGE SCALE GENOMIC DNA]</scope>
    <source>
        <strain evidence="26">225</strain>
    </source>
</reference>
<dbReference type="Proteomes" id="UP000009236">
    <property type="component" value="Chromosome"/>
</dbReference>
<comment type="catalytic activity">
    <reaction evidence="20">
        <text>ATP + (deoxyribonucleotide)n-3'-hydroxyl + 5'-phospho-(deoxyribonucleotide)m = (deoxyribonucleotide)n+m + AMP + diphosphate.</text>
        <dbReference type="EC" id="6.5.1.1"/>
    </reaction>
</comment>
<keyword evidence="14" id="KW-0238">DNA-binding</keyword>
<evidence type="ECO:0000313" key="25">
    <source>
        <dbReference type="EMBL" id="AEG44747.1"/>
    </source>
</evidence>
<dbReference type="NCBIfam" id="NF007210">
    <property type="entry name" value="PRK09632.1"/>
    <property type="match status" value="1"/>
</dbReference>
<keyword evidence="17" id="KW-0464">Manganese</keyword>
<sequence length="853" mass="94862">MARSSASGGTTKQTVSVEGHRLQLTNLDKVLYPATGTTKGEVLHYLAEIAPVLIPHAANRPATRKRWPDGVDGQVFFQKNADKSTPSWVRTRRIEHKTSANDYVLVNDLATLTWLGQTATLEVHVPQWQFGRTGVRHNPDRLVLDLDPGPGAGLPECAQVARWARAILVGMGLEPMPVTSGSKGIHLYAALDGKQDSEQVSAVAKELARYLESEHPDLVVSDMKKSLRGGKVLVDWSQNNGNKTTIAPYSLRGRDHPTVAAPRTWDELDDPDLRHLEYPEVLERVARDGDLLADLTQGHLAALEPTPEHMARFERLEVYRSKRDPDKTPEPFGPSSPAADAPPGDTRPTFVIQEHHARRLHWDFRLEHDGVLVSWALPKGEPTDPAKNHLAVQTEDHPLEYGSFEGTIPAGEYGAGEVTIWDAGTYDLEKWVDGKEVIVTLHSERRGSRRLALIQTGGRDGDENSWLIHRTKEQPGGAGPAEEPATGRDGPGRRPRSGTARRAPVELPDRPMLATAATQRELRGLDAAEWAFEMKWDGFRTLATVTMPDDGTRGGEPSVRLTSRTGLDMTKTYPELQALAGMLSPDDLPAVLDGEIVALDARGRPEFRRLQQRANLQKKGDVEAARRRVKVDLMLFDVLALAGETLTDRTYDERRRLLERTVRPARPVHVPPAFDGDLEAATDTSRELRLEGILAKRRSSRYAPGRRSREWLKLKHSRMQEVVVVGWRPLHAGEAREDDRTMGSLLLALPAPQHGDGALRYVGKVGTGFREKERTQIATRLRGIERATPPVDGVPRAEARHARWVTPRLVGEVEYGDWTADPTDPDLVDEARLRHATWRGWREDKAPADVRPE</sequence>
<dbReference type="Gene3D" id="3.90.920.10">
    <property type="entry name" value="DNA primase, PRIM domain"/>
    <property type="match status" value="1"/>
</dbReference>
<dbReference type="HOGENOM" id="CLU_008325_2_1_11"/>
<evidence type="ECO:0000256" key="7">
    <source>
        <dbReference type="ARBA" id="ARBA00022723"/>
    </source>
</evidence>
<evidence type="ECO:0000256" key="22">
    <source>
        <dbReference type="ARBA" id="ARBA00049990"/>
    </source>
</evidence>
<evidence type="ECO:0000256" key="20">
    <source>
        <dbReference type="ARBA" id="ARBA00034003"/>
    </source>
</evidence>
<dbReference type="Pfam" id="PF13298">
    <property type="entry name" value="LigD_N"/>
    <property type="match status" value="1"/>
</dbReference>
<proteinExistence type="inferred from homology"/>
<dbReference type="CDD" id="cd07971">
    <property type="entry name" value="OBF_DNA_ligase_LigD"/>
    <property type="match status" value="1"/>
</dbReference>
<dbReference type="GO" id="GO:0005524">
    <property type="term" value="F:ATP binding"/>
    <property type="evidence" value="ECO:0007669"/>
    <property type="project" value="UniProtKB-KW"/>
</dbReference>
<keyword evidence="5" id="KW-0548">Nucleotidyltransferase</keyword>
<dbReference type="Pfam" id="PF21686">
    <property type="entry name" value="LigD_Prim-Pol"/>
    <property type="match status" value="1"/>
</dbReference>
<dbReference type="InterPro" id="IPR014146">
    <property type="entry name" value="LigD_ligase_dom"/>
</dbReference>
<evidence type="ECO:0000256" key="4">
    <source>
        <dbReference type="ARBA" id="ARBA00022679"/>
    </source>
</evidence>
<evidence type="ECO:0000256" key="19">
    <source>
        <dbReference type="ARBA" id="ARBA00029943"/>
    </source>
</evidence>
<dbReference type="EC" id="6.5.1.1" evidence="2"/>
<dbReference type="GO" id="GO:0006310">
    <property type="term" value="P:DNA recombination"/>
    <property type="evidence" value="ECO:0007669"/>
    <property type="project" value="UniProtKB-KW"/>
</dbReference>
<dbReference type="eggNOG" id="COG1793">
    <property type="taxonomic scope" value="Bacteria"/>
</dbReference>
<dbReference type="Pfam" id="PF04679">
    <property type="entry name" value="DNA_ligase_A_C"/>
    <property type="match status" value="1"/>
</dbReference>
<evidence type="ECO:0000256" key="9">
    <source>
        <dbReference type="ARBA" id="ARBA00022763"/>
    </source>
</evidence>
<keyword evidence="10" id="KW-0378">Hydrolase</keyword>
<evidence type="ECO:0000256" key="3">
    <source>
        <dbReference type="ARBA" id="ARBA00022598"/>
    </source>
</evidence>
<keyword evidence="16" id="KW-0234">DNA repair</keyword>
<dbReference type="Gene3D" id="3.30.1490.70">
    <property type="match status" value="1"/>
</dbReference>
<keyword evidence="26" id="KW-1185">Reference proteome</keyword>
<evidence type="ECO:0000256" key="12">
    <source>
        <dbReference type="ARBA" id="ARBA00022840"/>
    </source>
</evidence>
<accession>F6FPL5</accession>
<protein>
    <recommendedName>
        <fullName evidence="2">DNA ligase (ATP)</fullName>
        <ecNumber evidence="2">6.5.1.1</ecNumber>
    </recommendedName>
    <alternativeName>
        <fullName evidence="19">NHEJ DNA polymerase</fullName>
    </alternativeName>
</protein>
<evidence type="ECO:0000256" key="8">
    <source>
        <dbReference type="ARBA" id="ARBA00022741"/>
    </source>
</evidence>
<dbReference type="SUPFAM" id="SSF50249">
    <property type="entry name" value="Nucleic acid-binding proteins"/>
    <property type="match status" value="1"/>
</dbReference>
<evidence type="ECO:0000256" key="15">
    <source>
        <dbReference type="ARBA" id="ARBA00023172"/>
    </source>
</evidence>
<evidence type="ECO:0000313" key="26">
    <source>
        <dbReference type="Proteomes" id="UP000009236"/>
    </source>
</evidence>
<dbReference type="InterPro" id="IPR012310">
    <property type="entry name" value="DNA_ligase_ATP-dep_cent"/>
</dbReference>
<keyword evidence="4" id="KW-0808">Transferase</keyword>
<keyword evidence="15" id="KW-0233">DNA recombination</keyword>
<keyword evidence="18" id="KW-0511">Multifunctional enzyme</keyword>
<organism evidence="26">
    <name type="scientific">Isoptericola variabilis (strain 225)</name>
    <dbReference type="NCBI Taxonomy" id="743718"/>
    <lineage>
        <taxon>Bacteria</taxon>
        <taxon>Bacillati</taxon>
        <taxon>Actinomycetota</taxon>
        <taxon>Actinomycetes</taxon>
        <taxon>Micrococcales</taxon>
        <taxon>Promicromonosporaceae</taxon>
        <taxon>Isoptericola</taxon>
    </lineage>
</organism>
<name>F6FPL5_ISOV2</name>
<dbReference type="NCBIfam" id="TIGR02777">
    <property type="entry name" value="LigD_PE_dom"/>
    <property type="match status" value="1"/>
</dbReference>
<feature type="compositionally biased region" description="Low complexity" evidence="23">
    <location>
        <begin position="333"/>
        <end position="344"/>
    </location>
</feature>
<comment type="similarity">
    <text evidence="21">In the C-terminal section; belongs to the ATP-dependent DNA ligase family.</text>
</comment>
<feature type="region of interest" description="Disordered" evidence="23">
    <location>
        <begin position="322"/>
        <end position="348"/>
    </location>
</feature>
<comment type="cofactor">
    <cofactor evidence="1">
        <name>Mn(2+)</name>
        <dbReference type="ChEBI" id="CHEBI:29035"/>
    </cofactor>
</comment>
<evidence type="ECO:0000256" key="10">
    <source>
        <dbReference type="ARBA" id="ARBA00022801"/>
    </source>
</evidence>
<keyword evidence="6" id="KW-0540">Nuclease</keyword>
<dbReference type="GO" id="GO:0004527">
    <property type="term" value="F:exonuclease activity"/>
    <property type="evidence" value="ECO:0007669"/>
    <property type="project" value="UniProtKB-KW"/>
</dbReference>
<dbReference type="NCBIfam" id="TIGR02779">
    <property type="entry name" value="NHEJ_ligase_lig"/>
    <property type="match status" value="1"/>
</dbReference>
<evidence type="ECO:0000256" key="18">
    <source>
        <dbReference type="ARBA" id="ARBA00023268"/>
    </source>
</evidence>
<evidence type="ECO:0000256" key="13">
    <source>
        <dbReference type="ARBA" id="ARBA00022932"/>
    </source>
</evidence>
<keyword evidence="12" id="KW-0067">ATP-binding</keyword>
<dbReference type="STRING" id="743718.Isova_2011"/>
<evidence type="ECO:0000256" key="16">
    <source>
        <dbReference type="ARBA" id="ARBA00023204"/>
    </source>
</evidence>
<dbReference type="GO" id="GO:0003677">
    <property type="term" value="F:DNA binding"/>
    <property type="evidence" value="ECO:0007669"/>
    <property type="project" value="UniProtKB-KW"/>
</dbReference>
<keyword evidence="3" id="KW-0436">Ligase</keyword>
<dbReference type="SUPFAM" id="SSF56091">
    <property type="entry name" value="DNA ligase/mRNA capping enzyme, catalytic domain"/>
    <property type="match status" value="1"/>
</dbReference>
<dbReference type="InterPro" id="IPR014145">
    <property type="entry name" value="LigD_pol_dom"/>
</dbReference>
<dbReference type="Gene3D" id="2.40.50.140">
    <property type="entry name" value="Nucleic acid-binding proteins"/>
    <property type="match status" value="1"/>
</dbReference>
<dbReference type="GO" id="GO:0046872">
    <property type="term" value="F:metal ion binding"/>
    <property type="evidence" value="ECO:0007669"/>
    <property type="project" value="UniProtKB-KW"/>
</dbReference>
<dbReference type="PANTHER" id="PTHR42705">
    <property type="entry name" value="BIFUNCTIONAL NON-HOMOLOGOUS END JOINING PROTEIN LIGD"/>
    <property type="match status" value="1"/>
</dbReference>
<evidence type="ECO:0000256" key="23">
    <source>
        <dbReference type="SAM" id="MobiDB-lite"/>
    </source>
</evidence>
<evidence type="ECO:0000256" key="2">
    <source>
        <dbReference type="ARBA" id="ARBA00012727"/>
    </source>
</evidence>
<dbReference type="GO" id="GO:0003910">
    <property type="term" value="F:DNA ligase (ATP) activity"/>
    <property type="evidence" value="ECO:0007669"/>
    <property type="project" value="UniProtKB-EC"/>
</dbReference>
<dbReference type="InterPro" id="IPR012309">
    <property type="entry name" value="DNA_ligase_ATP-dep_C"/>
</dbReference>
<evidence type="ECO:0000256" key="5">
    <source>
        <dbReference type="ARBA" id="ARBA00022695"/>
    </source>
</evidence>
<dbReference type="GO" id="GO:0006281">
    <property type="term" value="P:DNA repair"/>
    <property type="evidence" value="ECO:0007669"/>
    <property type="project" value="UniProtKB-KW"/>
</dbReference>
<dbReference type="InterPro" id="IPR014144">
    <property type="entry name" value="LigD_PE_domain"/>
</dbReference>
<evidence type="ECO:0000256" key="14">
    <source>
        <dbReference type="ARBA" id="ARBA00023125"/>
    </source>
</evidence>
<evidence type="ECO:0000259" key="24">
    <source>
        <dbReference type="PROSITE" id="PS50160"/>
    </source>
</evidence>
<evidence type="ECO:0000256" key="21">
    <source>
        <dbReference type="ARBA" id="ARBA00049981"/>
    </source>
</evidence>
<keyword evidence="11" id="KW-0269">Exonuclease</keyword>
<dbReference type="PROSITE" id="PS50160">
    <property type="entry name" value="DNA_LIGASE_A3"/>
    <property type="match status" value="1"/>
</dbReference>
<keyword evidence="9" id="KW-0227">DNA damage</keyword>
<comment type="similarity">
    <text evidence="22">In the N-terminal section; belongs to the LigD polymerase family.</text>
</comment>
<dbReference type="Gene3D" id="3.30.470.30">
    <property type="entry name" value="DNA ligase/mRNA capping enzyme"/>
    <property type="match status" value="1"/>
</dbReference>
<dbReference type="InterPro" id="IPR012340">
    <property type="entry name" value="NA-bd_OB-fold"/>
</dbReference>
<keyword evidence="13" id="KW-0239">DNA-directed DNA polymerase</keyword>
<keyword evidence="8" id="KW-0547">Nucleotide-binding</keyword>
<keyword evidence="7" id="KW-0479">Metal-binding</keyword>
<dbReference type="CDD" id="cd04863">
    <property type="entry name" value="MtLigD_Pol_like"/>
    <property type="match status" value="1"/>
</dbReference>
<evidence type="ECO:0000256" key="6">
    <source>
        <dbReference type="ARBA" id="ARBA00022722"/>
    </source>
</evidence>
<gene>
    <name evidence="25" type="ordered locus">Isova_2011</name>
</gene>
<dbReference type="CDD" id="cd07906">
    <property type="entry name" value="Adenylation_DNA_ligase_LigD_LigC"/>
    <property type="match status" value="1"/>
</dbReference>
<dbReference type="eggNOG" id="COG3285">
    <property type="taxonomic scope" value="Bacteria"/>
</dbReference>
<dbReference type="PANTHER" id="PTHR42705:SF2">
    <property type="entry name" value="BIFUNCTIONAL NON-HOMOLOGOUS END JOINING PROTEIN LIGD"/>
    <property type="match status" value="1"/>
</dbReference>
<dbReference type="AlphaFoldDB" id="F6FPL5"/>
<feature type="region of interest" description="Disordered" evidence="23">
    <location>
        <begin position="471"/>
        <end position="512"/>
    </location>
</feature>
<dbReference type="KEGG" id="iva:Isova_2011"/>
<dbReference type="GO" id="GO:0003887">
    <property type="term" value="F:DNA-directed DNA polymerase activity"/>
    <property type="evidence" value="ECO:0007669"/>
    <property type="project" value="UniProtKB-KW"/>
</dbReference>
<evidence type="ECO:0000256" key="17">
    <source>
        <dbReference type="ARBA" id="ARBA00023211"/>
    </source>
</evidence>
<evidence type="ECO:0000256" key="1">
    <source>
        <dbReference type="ARBA" id="ARBA00001936"/>
    </source>
</evidence>
<dbReference type="NCBIfam" id="TIGR02778">
    <property type="entry name" value="ligD_pol"/>
    <property type="match status" value="1"/>
</dbReference>